<keyword evidence="8" id="KW-0819">tRNA processing</keyword>
<sequence length="756" mass="86246">MARHRRPRCGRHQFTSETKRNKLFEQYYKGQAIVTEAEWTRFVDYLQKELPITFRITGFRDQNKELCRLIKHRYHDEVFKLKLPETDAEGQGHVAFESLPWYPDDMAWQLDTNRYVVRKTSELKKLHQFLVSEMESGNISRQEAVSMLPPLVMGIRQHHAILDMCAAPGSKAAQLVELLHADAESSLIRNSVQSQRYAEPTGLVIANDVEQKRCYMMVHQVKRLQSPCAVITQEDASCFPRLYVPVRTDTKDKPSEIEQLLFDRILADVPCSGDGTLRKNPDLWLRWTPNLGMAAHVLQLRILRRGLELLREPNSDLNDCARLVYSTCSFNPLENEAVIASMLQACQGAVRLVSADQLNFVDQSPTGPNNDTNKMRKSFIVRPGLLTWRVMDKSGQWFERFEDVPERLQSNIRPSLFPPDNVKDLHLERCMRVLPQDQNTGGFFLAVLEKVAPLPWLNNAHHRPIPISSFDSGVADKHIHATNTEPESEPPSGPKKPRIFHENPFTYIESSTDSDWQAIRKYYGILESGEENTNNQRLFCPEQLLYRSQEKDSRRRILYYTNPLVKDVIQFNFNKGVKLINSGVRMFALMEDKQFTGYRLLQDGADLADAFLPQDGGRRIHLTSDHYSDLALLLEEEMPLVSHMSSSTQAQWEKLSPGPVLVDYSPTTSLDPSSDLPRCRLVFAGWRGIKSLRHYIGRHERLHLMRMINLDPKPPIPRQVGAGLTEPDAPCSPESPDSDVAADEAGTTDPLTSGAL</sequence>
<evidence type="ECO:0000256" key="6">
    <source>
        <dbReference type="ARBA" id="ARBA00022679"/>
    </source>
</evidence>
<keyword evidence="7 11" id="KW-0949">S-adenosyl-L-methionine</keyword>
<feature type="domain" description="SAM-dependent MTase RsmB/NOP-type" evidence="13">
    <location>
        <begin position="42"/>
        <end position="451"/>
    </location>
</feature>
<evidence type="ECO:0000256" key="4">
    <source>
        <dbReference type="ARBA" id="ARBA00022555"/>
    </source>
</evidence>
<dbReference type="PROSITE" id="PS51686">
    <property type="entry name" value="SAM_MT_RSMB_NOP"/>
    <property type="match status" value="1"/>
</dbReference>
<evidence type="ECO:0000313" key="14">
    <source>
        <dbReference type="EMBL" id="CAL5140493.1"/>
    </source>
</evidence>
<dbReference type="Pfam" id="PF25378">
    <property type="entry name" value="PUA_NSUN2"/>
    <property type="match status" value="1"/>
</dbReference>
<protein>
    <recommendedName>
        <fullName evidence="3">tRNA (cytosine(34)-C(5))-methyltransferase</fullName>
        <ecNumber evidence="3">2.1.1.203</ecNumber>
    </recommendedName>
</protein>
<reference evidence="14" key="1">
    <citation type="submission" date="2024-06" db="EMBL/GenBank/DDBJ databases">
        <authorList>
            <person name="Liu X."/>
            <person name="Lenzi L."/>
            <person name="Haldenby T S."/>
            <person name="Uol C."/>
        </authorList>
    </citation>
    <scope>NUCLEOTIDE SEQUENCE</scope>
</reference>
<dbReference type="InterPro" id="IPR049560">
    <property type="entry name" value="MeTrfase_RsmB-F_NOP2_cat"/>
</dbReference>
<dbReference type="EC" id="2.1.1.203" evidence="3"/>
<dbReference type="GO" id="GO:0030488">
    <property type="term" value="P:tRNA methylation"/>
    <property type="evidence" value="ECO:0007669"/>
    <property type="project" value="TreeGrafter"/>
</dbReference>
<feature type="active site" description="Nucleophile" evidence="11">
    <location>
        <position position="328"/>
    </location>
</feature>
<dbReference type="PRINTS" id="PR02008">
    <property type="entry name" value="RCMTFAMILY"/>
</dbReference>
<dbReference type="AlphaFoldDB" id="A0AAV2TV36"/>
<feature type="binding site" evidence="11">
    <location>
        <begin position="165"/>
        <end position="171"/>
    </location>
    <ligand>
        <name>S-adenosyl-L-methionine</name>
        <dbReference type="ChEBI" id="CHEBI:59789"/>
    </ligand>
</feature>
<dbReference type="GO" id="GO:0005634">
    <property type="term" value="C:nucleus"/>
    <property type="evidence" value="ECO:0007669"/>
    <property type="project" value="UniProtKB-SubCell"/>
</dbReference>
<dbReference type="Pfam" id="PF01189">
    <property type="entry name" value="Methyltr_RsmB-F"/>
    <property type="match status" value="1"/>
</dbReference>
<dbReference type="Pfam" id="PF25376">
    <property type="entry name" value="Pre-PUA_NSUN2"/>
    <property type="match status" value="1"/>
</dbReference>
<evidence type="ECO:0000256" key="1">
    <source>
        <dbReference type="ARBA" id="ARBA00004123"/>
    </source>
</evidence>
<accession>A0AAV2TV36</accession>
<dbReference type="GO" id="GO:0000049">
    <property type="term" value="F:tRNA binding"/>
    <property type="evidence" value="ECO:0007669"/>
    <property type="project" value="UniProtKB-KW"/>
</dbReference>
<evidence type="ECO:0000256" key="9">
    <source>
        <dbReference type="ARBA" id="ARBA00022884"/>
    </source>
</evidence>
<evidence type="ECO:0000256" key="11">
    <source>
        <dbReference type="PROSITE-ProRule" id="PRU01023"/>
    </source>
</evidence>
<feature type="binding site" evidence="11">
    <location>
        <position position="268"/>
    </location>
    <ligand>
        <name>S-adenosyl-L-methionine</name>
        <dbReference type="ChEBI" id="CHEBI:59789"/>
    </ligand>
</feature>
<organism evidence="14 15">
    <name type="scientific">Calicophoron daubneyi</name>
    <name type="common">Rumen fluke</name>
    <name type="synonym">Paramphistomum daubneyi</name>
    <dbReference type="NCBI Taxonomy" id="300641"/>
    <lineage>
        <taxon>Eukaryota</taxon>
        <taxon>Metazoa</taxon>
        <taxon>Spiralia</taxon>
        <taxon>Lophotrochozoa</taxon>
        <taxon>Platyhelminthes</taxon>
        <taxon>Trematoda</taxon>
        <taxon>Digenea</taxon>
        <taxon>Plagiorchiida</taxon>
        <taxon>Pronocephalata</taxon>
        <taxon>Paramphistomoidea</taxon>
        <taxon>Paramphistomidae</taxon>
        <taxon>Calicophoron</taxon>
    </lineage>
</organism>
<feature type="binding site" evidence="11">
    <location>
        <position position="235"/>
    </location>
    <ligand>
        <name>S-adenosyl-L-methionine</name>
        <dbReference type="ChEBI" id="CHEBI:59789"/>
    </ligand>
</feature>
<keyword evidence="4" id="KW-0820">tRNA-binding</keyword>
<feature type="region of interest" description="Disordered" evidence="12">
    <location>
        <begin position="716"/>
        <end position="756"/>
    </location>
</feature>
<dbReference type="Proteomes" id="UP001497525">
    <property type="component" value="Unassembled WGS sequence"/>
</dbReference>
<dbReference type="InterPro" id="IPR018314">
    <property type="entry name" value="RsmB/NOL1/NOP2-like_CS"/>
</dbReference>
<evidence type="ECO:0000256" key="12">
    <source>
        <dbReference type="SAM" id="MobiDB-lite"/>
    </source>
</evidence>
<dbReference type="PANTHER" id="PTHR22808:SF1">
    <property type="entry name" value="RNA CYTOSINE-C(5)-METHYLTRANSFERASE NSUN2-RELATED"/>
    <property type="match status" value="1"/>
</dbReference>
<evidence type="ECO:0000256" key="10">
    <source>
        <dbReference type="ARBA" id="ARBA00023242"/>
    </source>
</evidence>
<keyword evidence="5 11" id="KW-0489">Methyltransferase</keyword>
<name>A0AAV2TV36_CALDB</name>
<dbReference type="InterPro" id="IPR057285">
    <property type="entry name" value="Pre-PUA_NSUN2"/>
</dbReference>
<proteinExistence type="inferred from homology"/>
<keyword evidence="6 11" id="KW-0808">Transferase</keyword>
<gene>
    <name evidence="14" type="ORF">CDAUBV1_LOCUS15809</name>
</gene>
<dbReference type="PRINTS" id="PR02011">
    <property type="entry name" value="RCMTNCL1"/>
</dbReference>
<evidence type="ECO:0000313" key="15">
    <source>
        <dbReference type="Proteomes" id="UP001497525"/>
    </source>
</evidence>
<keyword evidence="9 11" id="KW-0694">RNA-binding</keyword>
<dbReference type="InterPro" id="IPR057286">
    <property type="entry name" value="PUA_NSUN2"/>
</dbReference>
<dbReference type="PANTHER" id="PTHR22808">
    <property type="entry name" value="NCL1 YEAST -RELATED NOL1/NOP2/FMU SUN DOMAIN-CONTAINING"/>
    <property type="match status" value="1"/>
</dbReference>
<dbReference type="InterPro" id="IPR023267">
    <property type="entry name" value="RCMT"/>
</dbReference>
<dbReference type="PROSITE" id="PS01153">
    <property type="entry name" value="NOL1_NOP2_SUN"/>
    <property type="match status" value="1"/>
</dbReference>
<dbReference type="InterPro" id="IPR023270">
    <property type="entry name" value="RCMT_NCL1"/>
</dbReference>
<dbReference type="GO" id="GO:0005737">
    <property type="term" value="C:cytoplasm"/>
    <property type="evidence" value="ECO:0007669"/>
    <property type="project" value="TreeGrafter"/>
</dbReference>
<comment type="similarity">
    <text evidence="2 11">Belongs to the class I-like SAM-binding methyltransferase superfamily. RsmB/NOP family.</text>
</comment>
<evidence type="ECO:0000259" key="13">
    <source>
        <dbReference type="PROSITE" id="PS51686"/>
    </source>
</evidence>
<dbReference type="SUPFAM" id="SSF53335">
    <property type="entry name" value="S-adenosyl-L-methionine-dependent methyltransferases"/>
    <property type="match status" value="1"/>
</dbReference>
<dbReference type="Gene3D" id="3.40.50.150">
    <property type="entry name" value="Vaccinia Virus protein VP39"/>
    <property type="match status" value="1"/>
</dbReference>
<dbReference type="InterPro" id="IPR029063">
    <property type="entry name" value="SAM-dependent_MTases_sf"/>
</dbReference>
<dbReference type="GO" id="GO:0016428">
    <property type="term" value="F:tRNA (cytidine-5-)-methyltransferase activity"/>
    <property type="evidence" value="ECO:0007669"/>
    <property type="project" value="InterPro"/>
</dbReference>
<evidence type="ECO:0000256" key="7">
    <source>
        <dbReference type="ARBA" id="ARBA00022691"/>
    </source>
</evidence>
<evidence type="ECO:0000256" key="3">
    <source>
        <dbReference type="ARBA" id="ARBA00012629"/>
    </source>
</evidence>
<evidence type="ECO:0000256" key="5">
    <source>
        <dbReference type="ARBA" id="ARBA00022603"/>
    </source>
</evidence>
<comment type="caution">
    <text evidence="14">The sequence shown here is derived from an EMBL/GenBank/DDBJ whole genome shotgun (WGS) entry which is preliminary data.</text>
</comment>
<keyword evidence="10" id="KW-0539">Nucleus</keyword>
<dbReference type="InterPro" id="IPR001678">
    <property type="entry name" value="MeTrfase_RsmB-F_NOP2_dom"/>
</dbReference>
<dbReference type="EMBL" id="CAXLJL010000723">
    <property type="protein sequence ID" value="CAL5140493.1"/>
    <property type="molecule type" value="Genomic_DNA"/>
</dbReference>
<feature type="binding site" evidence="11">
    <location>
        <position position="208"/>
    </location>
    <ligand>
        <name>S-adenosyl-L-methionine</name>
        <dbReference type="ChEBI" id="CHEBI:59789"/>
    </ligand>
</feature>
<evidence type="ECO:0000256" key="8">
    <source>
        <dbReference type="ARBA" id="ARBA00022694"/>
    </source>
</evidence>
<evidence type="ECO:0000256" key="2">
    <source>
        <dbReference type="ARBA" id="ARBA00007494"/>
    </source>
</evidence>
<comment type="subcellular location">
    <subcellularLocation>
        <location evidence="1">Nucleus</location>
    </subcellularLocation>
</comment>